<dbReference type="InterPro" id="IPR002734">
    <property type="entry name" value="RibDG_C"/>
</dbReference>
<dbReference type="PANTHER" id="PTHR38011:SF12">
    <property type="entry name" value="BIFUNCTIONAL DEAMINASE-REDUCTASE DOMAIN PROTEIN"/>
    <property type="match status" value="1"/>
</dbReference>
<dbReference type="Gene3D" id="3.40.430.10">
    <property type="entry name" value="Dihydrofolate Reductase, subunit A"/>
    <property type="match status" value="1"/>
</dbReference>
<organism evidence="2 3">
    <name type="scientific">Neomesorhizobium albiziae</name>
    <dbReference type="NCBI Taxonomy" id="335020"/>
    <lineage>
        <taxon>Bacteria</taxon>
        <taxon>Pseudomonadati</taxon>
        <taxon>Pseudomonadota</taxon>
        <taxon>Alphaproteobacteria</taxon>
        <taxon>Hyphomicrobiales</taxon>
        <taxon>Phyllobacteriaceae</taxon>
        <taxon>Neomesorhizobium</taxon>
    </lineage>
</organism>
<dbReference type="RefSeq" id="WP_149761332.1">
    <property type="nucleotide sequence ID" value="NZ_BSPE01000007.1"/>
</dbReference>
<evidence type="ECO:0000313" key="2">
    <source>
        <dbReference type="EMBL" id="SFK66875.1"/>
    </source>
</evidence>
<dbReference type="PANTHER" id="PTHR38011">
    <property type="entry name" value="DIHYDROFOLATE REDUCTASE FAMILY PROTEIN (AFU_ORTHOLOGUE AFUA_8G06820)"/>
    <property type="match status" value="1"/>
</dbReference>
<keyword evidence="3" id="KW-1185">Reference proteome</keyword>
<protein>
    <submittedName>
        <fullName evidence="2">Dihydrofolate reductase</fullName>
    </submittedName>
</protein>
<dbReference type="GO" id="GO:0008703">
    <property type="term" value="F:5-amino-6-(5-phosphoribosylamino)uracil reductase activity"/>
    <property type="evidence" value="ECO:0007669"/>
    <property type="project" value="InterPro"/>
</dbReference>
<dbReference type="InterPro" id="IPR024072">
    <property type="entry name" value="DHFR-like_dom_sf"/>
</dbReference>
<gene>
    <name evidence="2" type="ORF">SAMN04488498_11077</name>
</gene>
<accession>A0A1I4BDK9</accession>
<dbReference type="OrthoDB" id="2313602at2"/>
<dbReference type="AlphaFoldDB" id="A0A1I4BDK9"/>
<evidence type="ECO:0000313" key="3">
    <source>
        <dbReference type="Proteomes" id="UP000323300"/>
    </source>
</evidence>
<dbReference type="SUPFAM" id="SSF53597">
    <property type="entry name" value="Dihydrofolate reductase-like"/>
    <property type="match status" value="1"/>
</dbReference>
<dbReference type="Pfam" id="PF01872">
    <property type="entry name" value="RibD_C"/>
    <property type="match status" value="1"/>
</dbReference>
<reference evidence="2 3" key="1">
    <citation type="submission" date="2016-10" db="EMBL/GenBank/DDBJ databases">
        <authorList>
            <person name="Varghese N."/>
            <person name="Submissions S."/>
        </authorList>
    </citation>
    <scope>NUCLEOTIDE SEQUENCE [LARGE SCALE GENOMIC DNA]</scope>
    <source>
        <strain evidence="2 3">DSM 21822</strain>
    </source>
</reference>
<evidence type="ECO:0000259" key="1">
    <source>
        <dbReference type="Pfam" id="PF01872"/>
    </source>
</evidence>
<dbReference type="GO" id="GO:0009231">
    <property type="term" value="P:riboflavin biosynthetic process"/>
    <property type="evidence" value="ECO:0007669"/>
    <property type="project" value="InterPro"/>
</dbReference>
<dbReference type="Proteomes" id="UP000323300">
    <property type="component" value="Unassembled WGS sequence"/>
</dbReference>
<proteinExistence type="predicted"/>
<dbReference type="EMBL" id="FOSL01000010">
    <property type="protein sequence ID" value="SFK66875.1"/>
    <property type="molecule type" value="Genomic_DNA"/>
</dbReference>
<sequence length="189" mass="20204">MSKLILSFSISLDGFVAGSGVSVEEPMGKDGERLHDWIFSSDDPIDKEMAGELAPTLGAVLVGRRTFDVGLGPWGDTPFPVPTFVLTHEKRAPLPMKSGTFTFVTDGIESALEQAHSAAAGKNIVVMGAETARLYLTAGRVDEITLQLVPILLGNGTRLFAGESMPEFAPVRAIASPVVTHLKFARKRP</sequence>
<name>A0A1I4BDK9_9HYPH</name>
<dbReference type="InterPro" id="IPR050765">
    <property type="entry name" value="Riboflavin_Biosynth_HTPR"/>
</dbReference>
<feature type="domain" description="Bacterial bifunctional deaminase-reductase C-terminal" evidence="1">
    <location>
        <begin position="3"/>
        <end position="167"/>
    </location>
</feature>